<proteinExistence type="predicted"/>
<evidence type="ECO:0000256" key="1">
    <source>
        <dbReference type="SAM" id="MobiDB-lite"/>
    </source>
</evidence>
<accession>A0AAD7I7P5</accession>
<evidence type="ECO:0000313" key="2">
    <source>
        <dbReference type="EMBL" id="KAJ7735938.1"/>
    </source>
</evidence>
<name>A0AAD7I7P5_9AGAR</name>
<dbReference type="EMBL" id="JARKIB010000124">
    <property type="protein sequence ID" value="KAJ7735938.1"/>
    <property type="molecule type" value="Genomic_DNA"/>
</dbReference>
<reference evidence="2" key="1">
    <citation type="submission" date="2023-03" db="EMBL/GenBank/DDBJ databases">
        <title>Massive genome expansion in bonnet fungi (Mycena s.s.) driven by repeated elements and novel gene families across ecological guilds.</title>
        <authorList>
            <consortium name="Lawrence Berkeley National Laboratory"/>
            <person name="Harder C.B."/>
            <person name="Miyauchi S."/>
            <person name="Viragh M."/>
            <person name="Kuo A."/>
            <person name="Thoen E."/>
            <person name="Andreopoulos B."/>
            <person name="Lu D."/>
            <person name="Skrede I."/>
            <person name="Drula E."/>
            <person name="Henrissat B."/>
            <person name="Morin E."/>
            <person name="Kohler A."/>
            <person name="Barry K."/>
            <person name="LaButti K."/>
            <person name="Morin E."/>
            <person name="Salamov A."/>
            <person name="Lipzen A."/>
            <person name="Mereny Z."/>
            <person name="Hegedus B."/>
            <person name="Baldrian P."/>
            <person name="Stursova M."/>
            <person name="Weitz H."/>
            <person name="Taylor A."/>
            <person name="Grigoriev I.V."/>
            <person name="Nagy L.G."/>
            <person name="Martin F."/>
            <person name="Kauserud H."/>
        </authorList>
    </citation>
    <scope>NUCLEOTIDE SEQUENCE</scope>
    <source>
        <strain evidence="2">CBHHK182m</strain>
    </source>
</reference>
<dbReference type="Proteomes" id="UP001215598">
    <property type="component" value="Unassembled WGS sequence"/>
</dbReference>
<evidence type="ECO:0000313" key="3">
    <source>
        <dbReference type="Proteomes" id="UP001215598"/>
    </source>
</evidence>
<organism evidence="2 3">
    <name type="scientific">Mycena metata</name>
    <dbReference type="NCBI Taxonomy" id="1033252"/>
    <lineage>
        <taxon>Eukaryota</taxon>
        <taxon>Fungi</taxon>
        <taxon>Dikarya</taxon>
        <taxon>Basidiomycota</taxon>
        <taxon>Agaricomycotina</taxon>
        <taxon>Agaricomycetes</taxon>
        <taxon>Agaricomycetidae</taxon>
        <taxon>Agaricales</taxon>
        <taxon>Marasmiineae</taxon>
        <taxon>Mycenaceae</taxon>
        <taxon>Mycena</taxon>
    </lineage>
</organism>
<dbReference type="AlphaFoldDB" id="A0AAD7I7P5"/>
<feature type="region of interest" description="Disordered" evidence="1">
    <location>
        <begin position="57"/>
        <end position="77"/>
    </location>
</feature>
<protein>
    <submittedName>
        <fullName evidence="2">Uncharacterized protein</fullName>
    </submittedName>
</protein>
<comment type="caution">
    <text evidence="2">The sequence shown here is derived from an EMBL/GenBank/DDBJ whole genome shotgun (WGS) entry which is preliminary data.</text>
</comment>
<sequence>MGLQVSHSSWSNSPHVKALSTVPSIPPLQVLPQRFKFRTQDLLQAFKPLSKPAKPFLKPSRLSNINSAHPGPTATWSRRSLRECRTQVSPQRSQIACRSAPPAPHFRRCAADIKSGGLDRCVLLSTALTLTDQWRLNYRSKHRASTAPCALTVSPPLLPLPALPTS</sequence>
<gene>
    <name evidence="2" type="ORF">B0H16DRAFT_1574798</name>
</gene>
<keyword evidence="3" id="KW-1185">Reference proteome</keyword>